<keyword evidence="3" id="KW-1185">Reference proteome</keyword>
<evidence type="ECO:0000313" key="2">
    <source>
        <dbReference type="Ensembl" id="ENSLBEP00000031607.1"/>
    </source>
</evidence>
<dbReference type="GeneTree" id="ENSGT00670000099475"/>
<keyword evidence="1" id="KW-0732">Signal</keyword>
<organism evidence="2 3">
    <name type="scientific">Labrus bergylta</name>
    <name type="common">ballan wrasse</name>
    <dbReference type="NCBI Taxonomy" id="56723"/>
    <lineage>
        <taxon>Eukaryota</taxon>
        <taxon>Metazoa</taxon>
        <taxon>Chordata</taxon>
        <taxon>Craniata</taxon>
        <taxon>Vertebrata</taxon>
        <taxon>Euteleostomi</taxon>
        <taxon>Actinopterygii</taxon>
        <taxon>Neopterygii</taxon>
        <taxon>Teleostei</taxon>
        <taxon>Neoteleostei</taxon>
        <taxon>Acanthomorphata</taxon>
        <taxon>Eupercaria</taxon>
        <taxon>Labriformes</taxon>
        <taxon>Labridae</taxon>
        <taxon>Labrus</taxon>
    </lineage>
</organism>
<evidence type="ECO:0000313" key="3">
    <source>
        <dbReference type="Proteomes" id="UP000261660"/>
    </source>
</evidence>
<dbReference type="InParanoid" id="A0A3Q3GEF6"/>
<accession>A0A3Q3GEF6</accession>
<dbReference type="AlphaFoldDB" id="A0A3Q3GEF6"/>
<evidence type="ECO:0008006" key="4">
    <source>
        <dbReference type="Google" id="ProtNLM"/>
    </source>
</evidence>
<dbReference type="FunCoup" id="A0A3Q3GEF6">
    <property type="interactions" value="2"/>
</dbReference>
<feature type="signal peptide" evidence="1">
    <location>
        <begin position="1"/>
        <end position="15"/>
    </location>
</feature>
<reference evidence="2" key="2">
    <citation type="submission" date="2025-09" db="UniProtKB">
        <authorList>
            <consortium name="Ensembl"/>
        </authorList>
    </citation>
    <scope>IDENTIFICATION</scope>
</reference>
<dbReference type="STRING" id="56723.ENSLBEP00000031607"/>
<dbReference type="Ensembl" id="ENSLBET00000033033.1">
    <property type="protein sequence ID" value="ENSLBEP00000031607.1"/>
    <property type="gene ID" value="ENSLBEG00000023859.1"/>
</dbReference>
<dbReference type="Proteomes" id="UP000261660">
    <property type="component" value="Unplaced"/>
</dbReference>
<protein>
    <recommendedName>
        <fullName evidence="4">Kisspeptin 2</fullName>
    </recommendedName>
</protein>
<feature type="chain" id="PRO_5018618317" description="Kisspeptin 2" evidence="1">
    <location>
        <begin position="16"/>
        <end position="123"/>
    </location>
</feature>
<sequence>MRLAALVVVCGLIVGQDGRGAALQGADSVQRTPDTGSVLSALSRRSTGEFPEEDPSTCFSLRENEEQRQLLCNDRRSKFNFNPFGLRFGKRYNGYIYRRAVQRARTRNLTPLSLFSRELEVPT</sequence>
<dbReference type="CTD" id="100216472"/>
<dbReference type="GeneID" id="136177676"/>
<dbReference type="RefSeq" id="XP_065807671.1">
    <property type="nucleotide sequence ID" value="XM_065951599.1"/>
</dbReference>
<name>A0A3Q3GEF6_9LABR</name>
<evidence type="ECO:0000256" key="1">
    <source>
        <dbReference type="SAM" id="SignalP"/>
    </source>
</evidence>
<proteinExistence type="predicted"/>
<reference evidence="2" key="1">
    <citation type="submission" date="2025-08" db="UniProtKB">
        <authorList>
            <consortium name="Ensembl"/>
        </authorList>
    </citation>
    <scope>IDENTIFICATION</scope>
</reference>